<accession>A0A327NUB3</accession>
<dbReference type="PANTHER" id="PTHR46796:SF13">
    <property type="entry name" value="HTH-TYPE TRANSCRIPTIONAL ACTIVATOR RHAS"/>
    <property type="match status" value="1"/>
</dbReference>
<evidence type="ECO:0000256" key="3">
    <source>
        <dbReference type="ARBA" id="ARBA00023163"/>
    </source>
</evidence>
<comment type="caution">
    <text evidence="5">The sequence shown here is derived from an EMBL/GenBank/DDBJ whole genome shotgun (WGS) entry which is preliminary data.</text>
</comment>
<evidence type="ECO:0000259" key="4">
    <source>
        <dbReference type="PROSITE" id="PS01124"/>
    </source>
</evidence>
<proteinExistence type="predicted"/>
<dbReference type="RefSeq" id="WP_111348077.1">
    <property type="nucleotide sequence ID" value="NZ_QLII01000001.1"/>
</dbReference>
<evidence type="ECO:0000313" key="5">
    <source>
        <dbReference type="EMBL" id="RAI77434.1"/>
    </source>
</evidence>
<dbReference type="InterPro" id="IPR050204">
    <property type="entry name" value="AraC_XylS_family_regulators"/>
</dbReference>
<dbReference type="GO" id="GO:0043565">
    <property type="term" value="F:sequence-specific DNA binding"/>
    <property type="evidence" value="ECO:0007669"/>
    <property type="project" value="InterPro"/>
</dbReference>
<organism evidence="5 6">
    <name type="scientific">Spirosoma telluris</name>
    <dbReference type="NCBI Taxonomy" id="2183553"/>
    <lineage>
        <taxon>Bacteria</taxon>
        <taxon>Pseudomonadati</taxon>
        <taxon>Bacteroidota</taxon>
        <taxon>Cytophagia</taxon>
        <taxon>Cytophagales</taxon>
        <taxon>Cytophagaceae</taxon>
        <taxon>Spirosoma</taxon>
    </lineage>
</organism>
<dbReference type="Proteomes" id="UP000249016">
    <property type="component" value="Unassembled WGS sequence"/>
</dbReference>
<protein>
    <submittedName>
        <fullName evidence="5">AraC family transcriptional regulator</fullName>
    </submittedName>
</protein>
<dbReference type="InterPro" id="IPR018060">
    <property type="entry name" value="HTH_AraC"/>
</dbReference>
<dbReference type="SUPFAM" id="SSF46689">
    <property type="entry name" value="Homeodomain-like"/>
    <property type="match status" value="1"/>
</dbReference>
<keyword evidence="2" id="KW-0238">DNA-binding</keyword>
<dbReference type="OrthoDB" id="635259at2"/>
<evidence type="ECO:0000256" key="1">
    <source>
        <dbReference type="ARBA" id="ARBA00023015"/>
    </source>
</evidence>
<name>A0A327NUB3_9BACT</name>
<evidence type="ECO:0000313" key="6">
    <source>
        <dbReference type="Proteomes" id="UP000249016"/>
    </source>
</evidence>
<dbReference type="SMART" id="SM00342">
    <property type="entry name" value="HTH_ARAC"/>
    <property type="match status" value="1"/>
</dbReference>
<dbReference type="PANTHER" id="PTHR46796">
    <property type="entry name" value="HTH-TYPE TRANSCRIPTIONAL ACTIVATOR RHAS-RELATED"/>
    <property type="match status" value="1"/>
</dbReference>
<evidence type="ECO:0000256" key="2">
    <source>
        <dbReference type="ARBA" id="ARBA00023125"/>
    </source>
</evidence>
<dbReference type="InterPro" id="IPR009057">
    <property type="entry name" value="Homeodomain-like_sf"/>
</dbReference>
<sequence>MLTNWYHHYPEDFKLVKIIFQPGGLFHLLGQAPTTYFTDSVTDAESVLGREISEIIQQLMNTEQYMPMIQVVDTYLLTKFRKLTLRLEPIDRANAFLQGKNSTVTLDYLADQSCLSYRQFERKFKERNGVSPKLFIRIARFNRAYTMKEKQPDKDWLDIAITCGYADYQHMVKDFKQFAGVTPVAMLQAEANSPEKRLGLHKDVVF</sequence>
<dbReference type="PROSITE" id="PS01124">
    <property type="entry name" value="HTH_ARAC_FAMILY_2"/>
    <property type="match status" value="1"/>
</dbReference>
<reference evidence="5 6" key="1">
    <citation type="submission" date="2018-06" db="EMBL/GenBank/DDBJ databases">
        <title>Spirosoma sp. HMF3257 Genome sequencing and assembly.</title>
        <authorList>
            <person name="Kang H."/>
            <person name="Cha I."/>
            <person name="Kim H."/>
            <person name="Kang J."/>
            <person name="Joh K."/>
        </authorList>
    </citation>
    <scope>NUCLEOTIDE SEQUENCE [LARGE SCALE GENOMIC DNA]</scope>
    <source>
        <strain evidence="5 6">HMF3257</strain>
    </source>
</reference>
<gene>
    <name evidence="5" type="ORF">HMF3257_30555</name>
</gene>
<dbReference type="AlphaFoldDB" id="A0A327NUB3"/>
<feature type="domain" description="HTH araC/xylS-type" evidence="4">
    <location>
        <begin position="91"/>
        <end position="189"/>
    </location>
</feature>
<keyword evidence="1" id="KW-0805">Transcription regulation</keyword>
<keyword evidence="3" id="KW-0804">Transcription</keyword>
<dbReference type="Gene3D" id="1.10.10.60">
    <property type="entry name" value="Homeodomain-like"/>
    <property type="match status" value="1"/>
</dbReference>
<dbReference type="Pfam" id="PF12833">
    <property type="entry name" value="HTH_18"/>
    <property type="match status" value="1"/>
</dbReference>
<keyword evidence="6" id="KW-1185">Reference proteome</keyword>
<dbReference type="GO" id="GO:0003700">
    <property type="term" value="F:DNA-binding transcription factor activity"/>
    <property type="evidence" value="ECO:0007669"/>
    <property type="project" value="InterPro"/>
</dbReference>
<dbReference type="EMBL" id="QLII01000001">
    <property type="protein sequence ID" value="RAI77434.1"/>
    <property type="molecule type" value="Genomic_DNA"/>
</dbReference>